<gene>
    <name evidence="1" type="ORF">AS189_14270</name>
</gene>
<dbReference type="RefSeq" id="WP_062290279.1">
    <property type="nucleotide sequence ID" value="NZ_CP013200.1"/>
</dbReference>
<protein>
    <submittedName>
        <fullName evidence="1">Uncharacterized protein</fullName>
    </submittedName>
</protein>
<dbReference type="OrthoDB" id="626916at2"/>
<reference evidence="1 2" key="2">
    <citation type="journal article" date="2016" name="J. Biotechnol.">
        <title>Complete genome sequence of Arthrobacter alpinus ERGS4:06, a yellow pigmented bacterium tolerant to cold and radiations isolated from Sikkim Himalaya.</title>
        <authorList>
            <person name="Kumar R."/>
            <person name="Singh D."/>
            <person name="Swarnkar M.K."/>
            <person name="Singh A.K."/>
            <person name="Kumar S."/>
        </authorList>
    </citation>
    <scope>NUCLEOTIDE SEQUENCE [LARGE SCALE GENOMIC DNA]</scope>
    <source>
        <strain evidence="1 2">ERGS4:06</strain>
    </source>
</reference>
<organism evidence="1 2">
    <name type="scientific">Arthrobacter alpinus</name>
    <dbReference type="NCBI Taxonomy" id="656366"/>
    <lineage>
        <taxon>Bacteria</taxon>
        <taxon>Bacillati</taxon>
        <taxon>Actinomycetota</taxon>
        <taxon>Actinomycetes</taxon>
        <taxon>Micrococcales</taxon>
        <taxon>Micrococcaceae</taxon>
        <taxon>Arthrobacter</taxon>
    </lineage>
</organism>
<name>A0A0S2M174_9MICC</name>
<dbReference type="EMBL" id="CP013200">
    <property type="protein sequence ID" value="ALO67439.1"/>
    <property type="molecule type" value="Genomic_DNA"/>
</dbReference>
<dbReference type="AlphaFoldDB" id="A0A0S2M174"/>
<sequence length="748" mass="80660">MNRPADYLYNLLPATYRMRDAEQGQPLRELLAVMDQQGALVEANIDALYGNWFIETAEDWAVPYIAELVGYQPVHDAGRPGTGTASAVRNKVLVPRREAAHTINFRRRKGTLALLEQLSLESAGWEAVAVEGFRLLGWNQHLNHRHLGRGGTVDLRNGPALTLLGGYADAAAHSVDVRRPSSHRTAGRFNIPSISLFAAPLVSYAVTDAPACCVEKEGSQCFTFSVLGHDTPLFIQPPDPSGAGCAELRLPQPVSRSALTALQGRHPPRARASTLFFGEGKSIAVTAWGWRGGARHDVVSADVIPADLSDWHAYKAPKNKVLVDPERGRLVFPAGQLPRGVTVAYHYGFSMDLGGGEYPRRTAQPAGAAVYRVRKDSPHKGEFGSIMGAYGRWRKDRRNAGAHMAGVIEVMDSRAYEERFEFTLAQGEYLQLRAADGARPVLRLLDYRVDQPDPLSVTGGHGSRFVLDGLLVVGRGLVVNGPGARRGAGDGTDPTVGGDLCDVTIRHCTLVPGWNLDCDCEPLRPDEPSILLDGTGAAVRISRSILGPVQLRRDPDNGQAPVLALADCLWDATEPCKQVLCDEVGGAAFSSLCVQRCTVIGQVFVHEITLGEDSIFLGEVVAARRQLGCLRFCHVPPSSRTPRRFNCQPDLVQEAARAAHPGDLAGGAAAAAREALRVRPALASRRYGNPAYGRLVAGTAAEIVRGASDESELGVFHDLFAPQRAANLRARLEEYTVAGFSTGITLTS</sequence>
<evidence type="ECO:0000313" key="2">
    <source>
        <dbReference type="Proteomes" id="UP000059574"/>
    </source>
</evidence>
<evidence type="ECO:0000313" key="1">
    <source>
        <dbReference type="EMBL" id="ALO67439.1"/>
    </source>
</evidence>
<reference evidence="2" key="1">
    <citation type="submission" date="2015-11" db="EMBL/GenBank/DDBJ databases">
        <authorList>
            <person name="Kumar R."/>
            <person name="Singh D."/>
            <person name="Swarnkar M.K."/>
            <person name="Singh A.K."/>
            <person name="Kumar S."/>
        </authorList>
    </citation>
    <scope>NUCLEOTIDE SEQUENCE [LARGE SCALE GENOMIC DNA]</scope>
    <source>
        <strain evidence="2">ERGS4:06</strain>
    </source>
</reference>
<proteinExistence type="predicted"/>
<accession>A0A0S2M174</accession>
<dbReference type="Proteomes" id="UP000059574">
    <property type="component" value="Chromosome"/>
</dbReference>